<dbReference type="GO" id="GO:0008270">
    <property type="term" value="F:zinc ion binding"/>
    <property type="evidence" value="ECO:0007669"/>
    <property type="project" value="UniProtKB-KW"/>
</dbReference>
<dbReference type="GeneID" id="37059367"/>
<comment type="caution">
    <text evidence="4">The sequence shown here is derived from an EMBL/GenBank/DDBJ whole genome shotgun (WGS) entry which is preliminary data.</text>
</comment>
<dbReference type="Pfam" id="PF00096">
    <property type="entry name" value="zf-C2H2"/>
    <property type="match status" value="1"/>
</dbReference>
<dbReference type="OrthoDB" id="654211at2759"/>
<feature type="compositionally biased region" description="Polar residues" evidence="2">
    <location>
        <begin position="45"/>
        <end position="59"/>
    </location>
</feature>
<reference evidence="4" key="1">
    <citation type="submission" date="2016-12" db="EMBL/GenBank/DDBJ databases">
        <title>The genomes of Aspergillus section Nigri reveals drivers in fungal speciation.</title>
        <authorList>
            <consortium name="DOE Joint Genome Institute"/>
            <person name="Vesth T.C."/>
            <person name="Nybo J."/>
            <person name="Theobald S."/>
            <person name="Brandl J."/>
            <person name="Frisvad J.C."/>
            <person name="Nielsen K.F."/>
            <person name="Lyhne E.K."/>
            <person name="Kogle M.E."/>
            <person name="Kuo A."/>
            <person name="Riley R."/>
            <person name="Clum A."/>
            <person name="Nolan M."/>
            <person name="Lipzen A."/>
            <person name="Salamov A."/>
            <person name="Henrissat B."/>
            <person name="Wiebenga A."/>
            <person name="De vries R.P."/>
            <person name="Grigoriev I.V."/>
            <person name="Mortensen U.H."/>
            <person name="Andersen M.R."/>
            <person name="Baker S.E."/>
        </authorList>
    </citation>
    <scope>NUCLEOTIDE SEQUENCE</scope>
    <source>
        <strain evidence="4">CBS 122712</strain>
    </source>
</reference>
<dbReference type="SMART" id="SM00355">
    <property type="entry name" value="ZnF_C2H2"/>
    <property type="match status" value="2"/>
</dbReference>
<dbReference type="AlphaFoldDB" id="A0A317VAA9"/>
<keyword evidence="5" id="KW-1185">Reference proteome</keyword>
<dbReference type="Proteomes" id="UP000246171">
    <property type="component" value="Unassembled WGS sequence"/>
</dbReference>
<evidence type="ECO:0000313" key="4">
    <source>
        <dbReference type="EMBL" id="PWY71274.1"/>
    </source>
</evidence>
<organism evidence="4 5">
    <name type="scientific">Aspergillus eucalypticola (strain CBS 122712 / IBT 29274)</name>
    <dbReference type="NCBI Taxonomy" id="1448314"/>
    <lineage>
        <taxon>Eukaryota</taxon>
        <taxon>Fungi</taxon>
        <taxon>Dikarya</taxon>
        <taxon>Ascomycota</taxon>
        <taxon>Pezizomycotina</taxon>
        <taxon>Eurotiomycetes</taxon>
        <taxon>Eurotiomycetidae</taxon>
        <taxon>Eurotiales</taxon>
        <taxon>Aspergillaceae</taxon>
        <taxon>Aspergillus</taxon>
        <taxon>Aspergillus subgen. Circumdati</taxon>
    </lineage>
</organism>
<gene>
    <name evidence="4" type="ORF">BO83DRAFT_50824</name>
</gene>
<keyword evidence="1" id="KW-0862">Zinc</keyword>
<dbReference type="VEuPathDB" id="FungiDB:BO83DRAFT_50824"/>
<dbReference type="PROSITE" id="PS50157">
    <property type="entry name" value="ZINC_FINGER_C2H2_2"/>
    <property type="match status" value="1"/>
</dbReference>
<keyword evidence="1" id="KW-0863">Zinc-finger</keyword>
<protein>
    <recommendedName>
        <fullName evidence="3">C2H2-type domain-containing protein</fullName>
    </recommendedName>
</protein>
<evidence type="ECO:0000256" key="1">
    <source>
        <dbReference type="PROSITE-ProRule" id="PRU00042"/>
    </source>
</evidence>
<accession>A0A317VAA9</accession>
<evidence type="ECO:0000256" key="2">
    <source>
        <dbReference type="SAM" id="MobiDB-lite"/>
    </source>
</evidence>
<dbReference type="Gene3D" id="3.30.160.60">
    <property type="entry name" value="Classic Zinc Finger"/>
    <property type="match status" value="1"/>
</dbReference>
<name>A0A317VAA9_ASPEC</name>
<dbReference type="InterPro" id="IPR013087">
    <property type="entry name" value="Znf_C2H2_type"/>
</dbReference>
<keyword evidence="1" id="KW-0479">Metal-binding</keyword>
<dbReference type="EMBL" id="MSFU01000015">
    <property type="protein sequence ID" value="PWY71274.1"/>
    <property type="molecule type" value="Genomic_DNA"/>
</dbReference>
<feature type="region of interest" description="Disordered" evidence="2">
    <location>
        <begin position="1"/>
        <end position="59"/>
    </location>
</feature>
<sequence>MPEAPNYHPVSSAGQSTASPASTPPPVRAPPSTDYDNLDAGHQGHSPTHPMTSTVFNNSPAQYNSYGDVRVRTDHVAWPSDGSSMYLAPLMPATTPGNLLTTTDNHGITDIQHFPAHFIPQSYIGSLGNMPDAFAGVGSLNLDTGSGSIAWMQEGIAEPRLIGLQCRWTGCTTTQPFGRPADLIRHVQTKHIRPLSYQCPECGHRSNRRDNLFDHRLRAHYRPENLTRRRS</sequence>
<evidence type="ECO:0000313" key="5">
    <source>
        <dbReference type="Proteomes" id="UP000246171"/>
    </source>
</evidence>
<evidence type="ECO:0000259" key="3">
    <source>
        <dbReference type="PROSITE" id="PS50157"/>
    </source>
</evidence>
<dbReference type="RefSeq" id="XP_025387265.1">
    <property type="nucleotide sequence ID" value="XM_025537405.1"/>
</dbReference>
<proteinExistence type="predicted"/>
<feature type="domain" description="C2H2-type" evidence="3">
    <location>
        <begin position="197"/>
        <end position="225"/>
    </location>
</feature>
<feature type="compositionally biased region" description="Low complexity" evidence="2">
    <location>
        <begin position="11"/>
        <end position="21"/>
    </location>
</feature>